<dbReference type="EMBL" id="QRQO01000020">
    <property type="protein sequence ID" value="RHN13077.1"/>
    <property type="molecule type" value="Genomic_DNA"/>
</dbReference>
<comment type="caution">
    <text evidence="1">The sequence shown here is derived from an EMBL/GenBank/DDBJ whole genome shotgun (WGS) entry which is preliminary data.</text>
</comment>
<reference evidence="1 2" key="1">
    <citation type="submission" date="2018-08" db="EMBL/GenBank/DDBJ databases">
        <title>A genome reference for cultivated species of the human gut microbiota.</title>
        <authorList>
            <person name="Zou Y."/>
            <person name="Xue W."/>
            <person name="Luo G."/>
        </authorList>
    </citation>
    <scope>NUCLEOTIDE SEQUENCE [LARGE SCALE GENOMIC DNA]</scope>
    <source>
        <strain evidence="1 2">AF31-17AC</strain>
    </source>
</reference>
<sequence>MGKELTFTMSQQIIDMASKPLRKREDAILLLLYTIRMFDLDKSELNIHNESIRISINKMNRIFYLLKGKMFSMQFPFRIENNDIQNGIRIYDGVTGILINATTLSFLIGLFEQINRPETDFEKVFEIMMETEQNDDEFTMEQMWTLFSYLLKYDLGYIRYDIDPEHENGKLHPLYHLDICLDNSATYKIGLNQEIRFDNFKDILDTTTESWYIYRGQN</sequence>
<evidence type="ECO:0000313" key="2">
    <source>
        <dbReference type="Proteomes" id="UP000283700"/>
    </source>
</evidence>
<name>A0A415U4U3_9FIRM</name>
<protein>
    <submittedName>
        <fullName evidence="1">Uncharacterized protein</fullName>
    </submittedName>
</protein>
<organism evidence="1 2">
    <name type="scientific">Anaerobutyricum hallii</name>
    <dbReference type="NCBI Taxonomy" id="39488"/>
    <lineage>
        <taxon>Bacteria</taxon>
        <taxon>Bacillati</taxon>
        <taxon>Bacillota</taxon>
        <taxon>Clostridia</taxon>
        <taxon>Lachnospirales</taxon>
        <taxon>Lachnospiraceae</taxon>
        <taxon>Anaerobutyricum</taxon>
    </lineage>
</organism>
<dbReference type="AlphaFoldDB" id="A0A415U4U3"/>
<proteinExistence type="predicted"/>
<gene>
    <name evidence="1" type="ORF">DWZ29_08480</name>
</gene>
<evidence type="ECO:0000313" key="1">
    <source>
        <dbReference type="EMBL" id="RHN13077.1"/>
    </source>
</evidence>
<accession>A0A415U4U3</accession>
<dbReference type="Proteomes" id="UP000283700">
    <property type="component" value="Unassembled WGS sequence"/>
</dbReference>
<dbReference type="RefSeq" id="WP_118486069.1">
    <property type="nucleotide sequence ID" value="NZ_QRQO01000020.1"/>
</dbReference>